<organism evidence="1 2">
    <name type="scientific">Eumeta variegata</name>
    <name type="common">Bagworm moth</name>
    <name type="synonym">Eumeta japonica</name>
    <dbReference type="NCBI Taxonomy" id="151549"/>
    <lineage>
        <taxon>Eukaryota</taxon>
        <taxon>Metazoa</taxon>
        <taxon>Ecdysozoa</taxon>
        <taxon>Arthropoda</taxon>
        <taxon>Hexapoda</taxon>
        <taxon>Insecta</taxon>
        <taxon>Pterygota</taxon>
        <taxon>Neoptera</taxon>
        <taxon>Endopterygota</taxon>
        <taxon>Lepidoptera</taxon>
        <taxon>Glossata</taxon>
        <taxon>Ditrysia</taxon>
        <taxon>Tineoidea</taxon>
        <taxon>Psychidae</taxon>
        <taxon>Oiketicinae</taxon>
        <taxon>Eumeta</taxon>
    </lineage>
</organism>
<keyword evidence="2" id="KW-1185">Reference proteome</keyword>
<comment type="caution">
    <text evidence="1">The sequence shown here is derived from an EMBL/GenBank/DDBJ whole genome shotgun (WGS) entry which is preliminary data.</text>
</comment>
<name>A0A4C1Z245_EUMVA</name>
<evidence type="ECO:0000313" key="2">
    <source>
        <dbReference type="Proteomes" id="UP000299102"/>
    </source>
</evidence>
<protein>
    <submittedName>
        <fullName evidence="1">Uncharacterized protein</fullName>
    </submittedName>
</protein>
<proteinExistence type="predicted"/>
<dbReference type="AlphaFoldDB" id="A0A4C1Z245"/>
<dbReference type="EMBL" id="BGZK01001474">
    <property type="protein sequence ID" value="GBP80667.1"/>
    <property type="molecule type" value="Genomic_DNA"/>
</dbReference>
<accession>A0A4C1Z245</accession>
<sequence>MHDARNCRCEVSHESAGEKKEGSGSFEFVQCIIRRQFRAEWINRGCSEQTITFGCARARFRLALFDNGIHYTRRRRFRRAPTPRRVHPMPSCHGTDFMVILLGWPLTFDLNFWYESSMILAVLMCALKLVHLNIGHAQIEVQINTKDEYGR</sequence>
<dbReference type="Proteomes" id="UP000299102">
    <property type="component" value="Unassembled WGS sequence"/>
</dbReference>
<gene>
    <name evidence="1" type="ORF">EVAR_49832_1</name>
</gene>
<evidence type="ECO:0000313" key="1">
    <source>
        <dbReference type="EMBL" id="GBP80667.1"/>
    </source>
</evidence>
<reference evidence="1 2" key="1">
    <citation type="journal article" date="2019" name="Commun. Biol.">
        <title>The bagworm genome reveals a unique fibroin gene that provides high tensile strength.</title>
        <authorList>
            <person name="Kono N."/>
            <person name="Nakamura H."/>
            <person name="Ohtoshi R."/>
            <person name="Tomita M."/>
            <person name="Numata K."/>
            <person name="Arakawa K."/>
        </authorList>
    </citation>
    <scope>NUCLEOTIDE SEQUENCE [LARGE SCALE GENOMIC DNA]</scope>
</reference>